<dbReference type="GO" id="GO:0016020">
    <property type="term" value="C:membrane"/>
    <property type="evidence" value="ECO:0007669"/>
    <property type="project" value="UniProtKB-SubCell"/>
</dbReference>
<name>A0A4S8N073_9ACTN</name>
<reference evidence="3 4" key="1">
    <citation type="journal article" date="2009" name="Int. J. Syst. Evol. Microbiol.">
        <title>Nocardioides caeni sp. nov., isolated from wastewater.</title>
        <authorList>
            <person name="Yoon J.H."/>
            <person name="Kang S.J."/>
            <person name="Park S."/>
            <person name="Kim W."/>
            <person name="Oh T.K."/>
        </authorList>
    </citation>
    <scope>NUCLEOTIDE SEQUENCE [LARGE SCALE GENOMIC DNA]</scope>
    <source>
        <strain evidence="3 4">DSM 23134</strain>
    </source>
</reference>
<dbReference type="RefSeq" id="WP_136564455.1">
    <property type="nucleotide sequence ID" value="NZ_BAABLS010000004.1"/>
</dbReference>
<dbReference type="PANTHER" id="PTHR37042">
    <property type="entry name" value="OUTER MEMBRANE PROTEIN RV1973"/>
    <property type="match status" value="1"/>
</dbReference>
<evidence type="ECO:0008006" key="5">
    <source>
        <dbReference type="Google" id="ProtNLM"/>
    </source>
</evidence>
<evidence type="ECO:0000256" key="2">
    <source>
        <dbReference type="ARBA" id="ARBA00023136"/>
    </source>
</evidence>
<dbReference type="Proteomes" id="UP000307087">
    <property type="component" value="Unassembled WGS sequence"/>
</dbReference>
<evidence type="ECO:0000313" key="4">
    <source>
        <dbReference type="Proteomes" id="UP000307087"/>
    </source>
</evidence>
<sequence length="162" mass="17320">MSAVQRSRPLLIALVALTVVAVAAIVAGQLWLRGQSSEDDRAKDIRAVADRAVTAVLSYDYRRLDAGAADAEKLLTGDAKTQYAEVQAPIARTAPKLEAVVTADVKSMTVLEHDDDSARVLLFVDQLSSSTKLTEPQLDQSRVVVTLTRSGSSWLVSTLAAV</sequence>
<keyword evidence="4" id="KW-1185">Reference proteome</keyword>
<dbReference type="EMBL" id="STGW01000024">
    <property type="protein sequence ID" value="THV08841.1"/>
    <property type="molecule type" value="Genomic_DNA"/>
</dbReference>
<accession>A0A4S8N073</accession>
<comment type="subcellular location">
    <subcellularLocation>
        <location evidence="1">Membrane</location>
    </subcellularLocation>
</comment>
<keyword evidence="2" id="KW-0472">Membrane</keyword>
<gene>
    <name evidence="3" type="ORF">E9934_18885</name>
</gene>
<dbReference type="OrthoDB" id="3829670at2"/>
<dbReference type="AlphaFoldDB" id="A0A4S8N073"/>
<proteinExistence type="predicted"/>
<organism evidence="3 4">
    <name type="scientific">Nocardioides caeni</name>
    <dbReference type="NCBI Taxonomy" id="574700"/>
    <lineage>
        <taxon>Bacteria</taxon>
        <taxon>Bacillati</taxon>
        <taxon>Actinomycetota</taxon>
        <taxon>Actinomycetes</taxon>
        <taxon>Propionibacteriales</taxon>
        <taxon>Nocardioidaceae</taxon>
        <taxon>Nocardioides</taxon>
    </lineage>
</organism>
<evidence type="ECO:0000313" key="3">
    <source>
        <dbReference type="EMBL" id="THV08841.1"/>
    </source>
</evidence>
<comment type="caution">
    <text evidence="3">The sequence shown here is derived from an EMBL/GenBank/DDBJ whole genome shotgun (WGS) entry which is preliminary data.</text>
</comment>
<evidence type="ECO:0000256" key="1">
    <source>
        <dbReference type="ARBA" id="ARBA00004370"/>
    </source>
</evidence>
<dbReference type="PANTHER" id="PTHR37042:SF4">
    <property type="entry name" value="OUTER MEMBRANE PROTEIN RV1973"/>
    <property type="match status" value="1"/>
</dbReference>
<protein>
    <recommendedName>
        <fullName evidence="5">H domain protein</fullName>
    </recommendedName>
</protein>